<dbReference type="STRING" id="336566.ABB30_06640"/>
<keyword evidence="3" id="KW-1185">Reference proteome</keyword>
<dbReference type="InterPro" id="IPR025449">
    <property type="entry name" value="JetB"/>
</dbReference>
<name>A0A0R0D7P7_9GAMM</name>
<evidence type="ECO:0000313" key="3">
    <source>
        <dbReference type="Proteomes" id="UP000050956"/>
    </source>
</evidence>
<evidence type="ECO:0000313" key="2">
    <source>
        <dbReference type="EMBL" id="KRG77771.1"/>
    </source>
</evidence>
<accession>A0A0R0D7P7</accession>
<dbReference type="EMBL" id="LDJM01000016">
    <property type="protein sequence ID" value="KRG77771.1"/>
    <property type="molecule type" value="Genomic_DNA"/>
</dbReference>
<evidence type="ECO:0000256" key="1">
    <source>
        <dbReference type="SAM" id="MobiDB-lite"/>
    </source>
</evidence>
<feature type="region of interest" description="Disordered" evidence="1">
    <location>
        <begin position="1"/>
        <end position="29"/>
    </location>
</feature>
<reference evidence="2 3" key="1">
    <citation type="submission" date="2015-05" db="EMBL/GenBank/DDBJ databases">
        <title>Genome sequencing and analysis of members of genus Stenotrophomonas.</title>
        <authorList>
            <person name="Patil P.P."/>
            <person name="Midha S."/>
            <person name="Patil P.B."/>
        </authorList>
    </citation>
    <scope>NUCLEOTIDE SEQUENCE [LARGE SCALE GENOMIC DNA]</scope>
    <source>
        <strain evidence="2 3">DSM 24757</strain>
    </source>
</reference>
<dbReference type="AlphaFoldDB" id="A0A0R0D7P7"/>
<dbReference type="PATRIC" id="fig|336566.3.peg.675"/>
<gene>
    <name evidence="2" type="ORF">ABB30_06640</name>
</gene>
<dbReference type="OrthoDB" id="3725402at2"/>
<dbReference type="RefSeq" id="WP_057637529.1">
    <property type="nucleotide sequence ID" value="NZ_LDJM01000016.1"/>
</dbReference>
<evidence type="ECO:0008006" key="4">
    <source>
        <dbReference type="Google" id="ProtNLM"/>
    </source>
</evidence>
<proteinExistence type="predicted"/>
<dbReference type="Proteomes" id="UP000050956">
    <property type="component" value="Unassembled WGS sequence"/>
</dbReference>
<comment type="caution">
    <text evidence="2">The sequence shown here is derived from an EMBL/GenBank/DDBJ whole genome shotgun (WGS) entry which is preliminary data.</text>
</comment>
<protein>
    <recommendedName>
        <fullName evidence="4">DUF4194 domain-containing protein</fullName>
    </recommendedName>
</protein>
<dbReference type="Pfam" id="PF13835">
    <property type="entry name" value="DUF4194"/>
    <property type="match status" value="1"/>
</dbReference>
<organism evidence="2 3">
    <name type="scientific">Stenotrophomonas ginsengisoli</name>
    <dbReference type="NCBI Taxonomy" id="336566"/>
    <lineage>
        <taxon>Bacteria</taxon>
        <taxon>Pseudomonadati</taxon>
        <taxon>Pseudomonadota</taxon>
        <taxon>Gammaproteobacteria</taxon>
        <taxon>Lysobacterales</taxon>
        <taxon>Lysobacteraceae</taxon>
        <taxon>Stenotrophomonas</taxon>
    </lineage>
</organism>
<sequence>MNWSDSTLHDHDASPEPVPGSNAPVPGNGPLFLGDSGELPYDARRAACQLLAGPSVDAQRQPAQWAALLRNEPGIRSLLCDLFLELVMDRDAGFAFVRQADTAELDAPSLLRTAPLTFIESVLLLFLRQQLADADTRGERAVVEELQMVEAMSIYQKNISTDQAGFSKRVTAAIGKMRENQLLSRLRGSEDRYEVSPALKHMFSAEDVAVLGETYRQLREGGTPVDDLLSE</sequence>